<evidence type="ECO:0000259" key="9">
    <source>
        <dbReference type="Pfam" id="PF02397"/>
    </source>
</evidence>
<comment type="similarity">
    <text evidence="2">Belongs to the bacterial sugar transferase family.</text>
</comment>
<comment type="caution">
    <text evidence="10">The sequence shown here is derived from an EMBL/GenBank/DDBJ whole genome shotgun (WGS) entry which is preliminary data.</text>
</comment>
<feature type="transmembrane region" description="Helical" evidence="8">
    <location>
        <begin position="116"/>
        <end position="137"/>
    </location>
</feature>
<evidence type="ECO:0000256" key="7">
    <source>
        <dbReference type="ARBA" id="ARBA00023169"/>
    </source>
</evidence>
<feature type="transmembrane region" description="Helical" evidence="8">
    <location>
        <begin position="12"/>
        <end position="39"/>
    </location>
</feature>
<comment type="subcellular location">
    <subcellularLocation>
        <location evidence="1">Membrane</location>
        <topology evidence="1">Multi-pass membrane protein</topology>
    </subcellularLocation>
</comment>
<dbReference type="AlphaFoldDB" id="A0A2N3PVJ2"/>
<dbReference type="PANTHER" id="PTHR30576:SF0">
    <property type="entry name" value="UNDECAPRENYL-PHOSPHATE N-ACETYLGALACTOSAMINYL 1-PHOSPHATE TRANSFERASE-RELATED"/>
    <property type="match status" value="1"/>
</dbReference>
<evidence type="ECO:0000256" key="3">
    <source>
        <dbReference type="ARBA" id="ARBA00022679"/>
    </source>
</evidence>
<dbReference type="InterPro" id="IPR017475">
    <property type="entry name" value="EPS_sugar_tfrase"/>
</dbReference>
<evidence type="ECO:0000256" key="1">
    <source>
        <dbReference type="ARBA" id="ARBA00004141"/>
    </source>
</evidence>
<keyword evidence="11" id="KW-1185">Reference proteome</keyword>
<dbReference type="EMBL" id="PIUM01000011">
    <property type="protein sequence ID" value="PKU24424.1"/>
    <property type="molecule type" value="Genomic_DNA"/>
</dbReference>
<protein>
    <submittedName>
        <fullName evidence="10">Undecaprenyl-phosphate glucose phosphotransferase</fullName>
    </submittedName>
</protein>
<keyword evidence="4 8" id="KW-0812">Transmembrane</keyword>
<feature type="domain" description="Bacterial sugar transferase" evidence="9">
    <location>
        <begin position="290"/>
        <end position="472"/>
    </location>
</feature>
<keyword evidence="6 8" id="KW-0472">Membrane</keyword>
<keyword evidence="5 8" id="KW-1133">Transmembrane helix</keyword>
<feature type="transmembrane region" description="Helical" evidence="8">
    <location>
        <begin position="79"/>
        <end position="104"/>
    </location>
</feature>
<dbReference type="GO" id="GO:0016780">
    <property type="term" value="F:phosphotransferase activity, for other substituted phosphate groups"/>
    <property type="evidence" value="ECO:0007669"/>
    <property type="project" value="TreeGrafter"/>
</dbReference>
<dbReference type="Gene3D" id="3.40.50.720">
    <property type="entry name" value="NAD(P)-binding Rossmann-like Domain"/>
    <property type="match status" value="1"/>
</dbReference>
<name>A0A2N3PVJ2_9PROT</name>
<evidence type="ECO:0000256" key="4">
    <source>
        <dbReference type="ARBA" id="ARBA00022692"/>
    </source>
</evidence>
<dbReference type="RefSeq" id="WP_101250710.1">
    <property type="nucleotide sequence ID" value="NZ_PIUM01000011.1"/>
</dbReference>
<keyword evidence="7" id="KW-0270">Exopolysaccharide synthesis</keyword>
<sequence>MPTEIKKLRRLGWLAAVLLTLRLVDLAIVVVSGIVAYWLRNGLESPPQPELFAIIFAAALSLVVMNLGQAYLTTNAENFWALTLRVVGHWLLVFLLLLAAAFAFKVTGDFSRLWAGAWLCLAAVGFVAARILMTIVVRRAQKAGRLSVRVAIIGADEGGLQLYHHLRSHGDHVEVVGVFDDRIVRLQKNANERGVTILGRVSDLLIWARSTPVDCVVITLPWSSERRLRELIEMLQVLDVEVQICPEGLGFVVRSFPLFRNSIATTLGGLPMFTVVRRPFDGLDWLVKGIEDGVLLALMLPVVLPVCLLIALAIKLDSPGPALFRQLRSGFNGRNFWVYKFRTMDSSSSEPDGVTNAARRNDPRVTRVGRFLRRTSLDELPQLLNVLKGEMSIIGPRPHAVYHDRQFARQVSQYYSRHRVRPGITGWAQVNGLRGSVEDEKHIRQRVDCDLWYIENWSILFDIRILLMTPFVGLINRNAY</sequence>
<accession>A0A2N3PVJ2</accession>
<evidence type="ECO:0000256" key="6">
    <source>
        <dbReference type="ARBA" id="ARBA00023136"/>
    </source>
</evidence>
<evidence type="ECO:0000313" key="11">
    <source>
        <dbReference type="Proteomes" id="UP000233293"/>
    </source>
</evidence>
<proteinExistence type="inferred from homology"/>
<feature type="transmembrane region" description="Helical" evidence="8">
    <location>
        <begin position="296"/>
        <end position="316"/>
    </location>
</feature>
<feature type="transmembrane region" description="Helical" evidence="8">
    <location>
        <begin position="51"/>
        <end position="72"/>
    </location>
</feature>
<dbReference type="NCBIfam" id="TIGR03025">
    <property type="entry name" value="EPS_sugtrans"/>
    <property type="match status" value="1"/>
</dbReference>
<dbReference type="OrthoDB" id="9808602at2"/>
<dbReference type="GO" id="GO:0000271">
    <property type="term" value="P:polysaccharide biosynthetic process"/>
    <property type="evidence" value="ECO:0007669"/>
    <property type="project" value="UniProtKB-KW"/>
</dbReference>
<evidence type="ECO:0000256" key="8">
    <source>
        <dbReference type="SAM" id="Phobius"/>
    </source>
</evidence>
<dbReference type="Proteomes" id="UP000233293">
    <property type="component" value="Unassembled WGS sequence"/>
</dbReference>
<dbReference type="GO" id="GO:0016020">
    <property type="term" value="C:membrane"/>
    <property type="evidence" value="ECO:0007669"/>
    <property type="project" value="UniProtKB-SubCell"/>
</dbReference>
<dbReference type="NCBIfam" id="TIGR03023">
    <property type="entry name" value="WcaJ_sugtrans"/>
    <property type="match status" value="1"/>
</dbReference>
<dbReference type="Pfam" id="PF02397">
    <property type="entry name" value="Bac_transf"/>
    <property type="match status" value="1"/>
</dbReference>
<evidence type="ECO:0000256" key="5">
    <source>
        <dbReference type="ARBA" id="ARBA00022989"/>
    </source>
</evidence>
<dbReference type="InterPro" id="IPR036291">
    <property type="entry name" value="NAD(P)-bd_dom_sf"/>
</dbReference>
<dbReference type="InterPro" id="IPR017473">
    <property type="entry name" value="Undecaprenyl-P_gluc_Ptfrase"/>
</dbReference>
<evidence type="ECO:0000313" key="10">
    <source>
        <dbReference type="EMBL" id="PKU24424.1"/>
    </source>
</evidence>
<evidence type="ECO:0000256" key="2">
    <source>
        <dbReference type="ARBA" id="ARBA00006464"/>
    </source>
</evidence>
<dbReference type="InterPro" id="IPR003362">
    <property type="entry name" value="Bact_transf"/>
</dbReference>
<organism evidence="10 11">
    <name type="scientific">Telmatospirillum siberiense</name>
    <dbReference type="NCBI Taxonomy" id="382514"/>
    <lineage>
        <taxon>Bacteria</taxon>
        <taxon>Pseudomonadati</taxon>
        <taxon>Pseudomonadota</taxon>
        <taxon>Alphaproteobacteria</taxon>
        <taxon>Rhodospirillales</taxon>
        <taxon>Rhodospirillaceae</taxon>
        <taxon>Telmatospirillum</taxon>
    </lineage>
</organism>
<dbReference type="Pfam" id="PF13727">
    <property type="entry name" value="CoA_binding_3"/>
    <property type="match status" value="1"/>
</dbReference>
<keyword evidence="3 10" id="KW-0808">Transferase</keyword>
<gene>
    <name evidence="10" type="ORF">CWS72_11280</name>
</gene>
<dbReference type="PANTHER" id="PTHR30576">
    <property type="entry name" value="COLANIC BIOSYNTHESIS UDP-GLUCOSE LIPID CARRIER TRANSFERASE"/>
    <property type="match status" value="1"/>
</dbReference>
<reference evidence="11" key="1">
    <citation type="submission" date="2017-12" db="EMBL/GenBank/DDBJ databases">
        <title>Draft genome sequence of Telmatospirillum siberiense 26-4b1T, an acidotolerant peatland alphaproteobacterium potentially involved in sulfur cycling.</title>
        <authorList>
            <person name="Hausmann B."/>
            <person name="Pjevac P."/>
            <person name="Schreck K."/>
            <person name="Herbold C.W."/>
            <person name="Daims H."/>
            <person name="Wagner M."/>
            <person name="Pester M."/>
            <person name="Loy A."/>
        </authorList>
    </citation>
    <scope>NUCLEOTIDE SEQUENCE [LARGE SCALE GENOMIC DNA]</scope>
    <source>
        <strain evidence="11">26-4b1</strain>
    </source>
</reference>
<dbReference type="SUPFAM" id="SSF51735">
    <property type="entry name" value="NAD(P)-binding Rossmann-fold domains"/>
    <property type="match status" value="1"/>
</dbReference>